<organism evidence="3 4">
    <name type="scientific">Arthrobacter ginsengisoli</name>
    <dbReference type="NCBI Taxonomy" id="1356565"/>
    <lineage>
        <taxon>Bacteria</taxon>
        <taxon>Bacillati</taxon>
        <taxon>Actinomycetota</taxon>
        <taxon>Actinomycetes</taxon>
        <taxon>Micrococcales</taxon>
        <taxon>Micrococcaceae</taxon>
        <taxon>Arthrobacter</taxon>
    </lineage>
</organism>
<evidence type="ECO:0000313" key="4">
    <source>
        <dbReference type="Proteomes" id="UP001252243"/>
    </source>
</evidence>
<feature type="compositionally biased region" description="Basic residues" evidence="1">
    <location>
        <begin position="1"/>
        <end position="12"/>
    </location>
</feature>
<accession>A0ABU1U743</accession>
<protein>
    <recommendedName>
        <fullName evidence="2">Plasmid pRiA4b Orf3-like domain-containing protein</fullName>
    </recommendedName>
</protein>
<gene>
    <name evidence="3" type="ORF">J2X01_000277</name>
</gene>
<reference evidence="3 4" key="1">
    <citation type="submission" date="2023-07" db="EMBL/GenBank/DDBJ databases">
        <title>Sorghum-associated microbial communities from plants grown in Nebraska, USA.</title>
        <authorList>
            <person name="Schachtman D."/>
        </authorList>
    </citation>
    <scope>NUCLEOTIDE SEQUENCE [LARGE SCALE GENOMIC DNA]</scope>
    <source>
        <strain evidence="3 4">BE167</strain>
    </source>
</reference>
<feature type="domain" description="Plasmid pRiA4b Orf3-like" evidence="2">
    <location>
        <begin position="453"/>
        <end position="632"/>
    </location>
</feature>
<dbReference type="Gene3D" id="3.10.290.30">
    <property type="entry name" value="MM3350-like"/>
    <property type="match status" value="1"/>
</dbReference>
<name>A0ABU1U743_9MICC</name>
<sequence length="641" mass="68327">MSKNGRNRHKGKGAGGTGRPGTRSSTPQSLSTFRAERAVDALTPAFVRWFEEGSPGSAAAALDCLTPIKAVMARYMEGTPAADVTSLEPGGLAVAVEAEILATVDAIGALAGATAVEESVREITGFVVDTVRAFIEFLVETGRWSGSADQLAEVIEHFTATATATDDDGGGWGLVDVPDVPDQQALEAFSRLPLIRRVTALLQWIGEGKPVTSTGAVRQRDIEAAAASVGVVVRGGTKRAGSPLPGTGSPADHVPTVRSMYDVPLLALLWTTLETAELIEITATKVVPTADAGDFLAGGPSDRLAELVFIVDQYLTAAVLDWNPAQPWERMISGLQVSILLAAATADPPEKARVLATAEHAPEAERAMAGLLTGVVMRRLDELAELGLLTIDTHFRVPRALIRCIANVFDDDRVLAGLGLGEAPEDAGLEPVVQYEAAPVPAVAAARAAGTPVLQLKIMLNDSKPPIWRRVLVPAGMPLPQLHQVIQALFGWLDYHLHEFQIGGFRGPRYAPLNPDEDDFYGEPPHDEGGVTVGELLPDVGSSMKYTYDFGDNWVLAIKVEKILQDDDGGRLPQCTAGRGAAPAEDSGGTGGWANIVEAVNDPRHEDHEQYREWLRMLPGDTLDPKAFDVDEANEELAYLH</sequence>
<comment type="caution">
    <text evidence="3">The sequence shown here is derived from an EMBL/GenBank/DDBJ whole genome shotgun (WGS) entry which is preliminary data.</text>
</comment>
<dbReference type="SUPFAM" id="SSF159941">
    <property type="entry name" value="MM3350-like"/>
    <property type="match status" value="1"/>
</dbReference>
<dbReference type="PANTHER" id="PTHR41878:SF1">
    <property type="entry name" value="TNPR PROTEIN"/>
    <property type="match status" value="1"/>
</dbReference>
<dbReference type="InterPro" id="IPR012912">
    <property type="entry name" value="Plasmid_pRiA4b_Orf3-like"/>
</dbReference>
<evidence type="ECO:0000256" key="1">
    <source>
        <dbReference type="SAM" id="MobiDB-lite"/>
    </source>
</evidence>
<proteinExistence type="predicted"/>
<dbReference type="InterPro" id="IPR024047">
    <property type="entry name" value="MM3350-like_sf"/>
</dbReference>
<dbReference type="RefSeq" id="WP_310049860.1">
    <property type="nucleotide sequence ID" value="NZ_JAVDVQ010000001.1"/>
</dbReference>
<dbReference type="EMBL" id="JAVDVQ010000001">
    <property type="protein sequence ID" value="MDR7081008.1"/>
    <property type="molecule type" value="Genomic_DNA"/>
</dbReference>
<dbReference type="PANTHER" id="PTHR41878">
    <property type="entry name" value="LEXA REPRESSOR-RELATED"/>
    <property type="match status" value="1"/>
</dbReference>
<dbReference type="Proteomes" id="UP001252243">
    <property type="component" value="Unassembled WGS sequence"/>
</dbReference>
<feature type="region of interest" description="Disordered" evidence="1">
    <location>
        <begin position="1"/>
        <end position="31"/>
    </location>
</feature>
<dbReference type="Pfam" id="PF07929">
    <property type="entry name" value="PRiA4_ORF3"/>
    <property type="match status" value="1"/>
</dbReference>
<keyword evidence="4" id="KW-1185">Reference proteome</keyword>
<evidence type="ECO:0000313" key="3">
    <source>
        <dbReference type="EMBL" id="MDR7081008.1"/>
    </source>
</evidence>
<evidence type="ECO:0000259" key="2">
    <source>
        <dbReference type="Pfam" id="PF07929"/>
    </source>
</evidence>